<feature type="chain" id="PRO_5028265344" evidence="7">
    <location>
        <begin position="23"/>
        <end position="308"/>
    </location>
</feature>
<dbReference type="OrthoDB" id="6339452at2759"/>
<dbReference type="PRINTS" id="PR00722">
    <property type="entry name" value="CHYMOTRYPSIN"/>
</dbReference>
<dbReference type="SUPFAM" id="SSF50494">
    <property type="entry name" value="Trypsin-like serine proteases"/>
    <property type="match status" value="1"/>
</dbReference>
<evidence type="ECO:0000256" key="1">
    <source>
        <dbReference type="ARBA" id="ARBA00004613"/>
    </source>
</evidence>
<dbReference type="AlphaFoldDB" id="A0A6P3VKH5"/>
<evidence type="ECO:0000313" key="10">
    <source>
        <dbReference type="RefSeq" id="XP_012674721.2"/>
    </source>
</evidence>
<keyword evidence="9" id="KW-1185">Reference proteome</keyword>
<dbReference type="InterPro" id="IPR051487">
    <property type="entry name" value="Ser/Thr_Proteases_Immune/Dev"/>
</dbReference>
<evidence type="ECO:0000256" key="2">
    <source>
        <dbReference type="ARBA" id="ARBA00022525"/>
    </source>
</evidence>
<evidence type="ECO:0000256" key="3">
    <source>
        <dbReference type="ARBA" id="ARBA00022729"/>
    </source>
</evidence>
<comment type="similarity">
    <text evidence="6">Belongs to the peptidase S1 family. CLIP subfamily.</text>
</comment>
<dbReference type="InterPro" id="IPR001314">
    <property type="entry name" value="Peptidase_S1A"/>
</dbReference>
<evidence type="ECO:0000313" key="9">
    <source>
        <dbReference type="Proteomes" id="UP000515152"/>
    </source>
</evidence>
<dbReference type="PANTHER" id="PTHR24256">
    <property type="entry name" value="TRYPTASE-RELATED"/>
    <property type="match status" value="1"/>
</dbReference>
<dbReference type="Gene3D" id="2.40.10.10">
    <property type="entry name" value="Trypsin-like serine proteases"/>
    <property type="match status" value="2"/>
</dbReference>
<evidence type="ECO:0000256" key="7">
    <source>
        <dbReference type="SAM" id="SignalP"/>
    </source>
</evidence>
<evidence type="ECO:0000256" key="4">
    <source>
        <dbReference type="ARBA" id="ARBA00023157"/>
    </source>
</evidence>
<keyword evidence="3 7" id="KW-0732">Signal</keyword>
<dbReference type="GO" id="GO:0006508">
    <property type="term" value="P:proteolysis"/>
    <property type="evidence" value="ECO:0007669"/>
    <property type="project" value="InterPro"/>
</dbReference>
<organism evidence="9 10">
    <name type="scientific">Clupea harengus</name>
    <name type="common">Atlantic herring</name>
    <dbReference type="NCBI Taxonomy" id="7950"/>
    <lineage>
        <taxon>Eukaryota</taxon>
        <taxon>Metazoa</taxon>
        <taxon>Chordata</taxon>
        <taxon>Craniata</taxon>
        <taxon>Vertebrata</taxon>
        <taxon>Euteleostomi</taxon>
        <taxon>Actinopterygii</taxon>
        <taxon>Neopterygii</taxon>
        <taxon>Teleostei</taxon>
        <taxon>Clupei</taxon>
        <taxon>Clupeiformes</taxon>
        <taxon>Clupeoidei</taxon>
        <taxon>Clupeidae</taxon>
        <taxon>Clupea</taxon>
    </lineage>
</organism>
<dbReference type="SMART" id="SM00020">
    <property type="entry name" value="Tryp_SPc"/>
    <property type="match status" value="1"/>
</dbReference>
<reference evidence="10" key="1">
    <citation type="submission" date="2025-08" db="UniProtKB">
        <authorList>
            <consortium name="RefSeq"/>
        </authorList>
    </citation>
    <scope>IDENTIFICATION</scope>
</reference>
<dbReference type="InterPro" id="IPR043504">
    <property type="entry name" value="Peptidase_S1_PA_chymotrypsin"/>
</dbReference>
<evidence type="ECO:0000256" key="6">
    <source>
        <dbReference type="ARBA" id="ARBA00024195"/>
    </source>
</evidence>
<feature type="signal peptide" evidence="7">
    <location>
        <begin position="1"/>
        <end position="22"/>
    </location>
</feature>
<dbReference type="CDD" id="cd00190">
    <property type="entry name" value="Tryp_SPc"/>
    <property type="match status" value="1"/>
</dbReference>
<dbReference type="Pfam" id="PF00089">
    <property type="entry name" value="Trypsin"/>
    <property type="match status" value="1"/>
</dbReference>
<evidence type="ECO:0000259" key="8">
    <source>
        <dbReference type="PROSITE" id="PS50240"/>
    </source>
</evidence>
<dbReference type="GO" id="GO:0004252">
    <property type="term" value="F:serine-type endopeptidase activity"/>
    <property type="evidence" value="ECO:0007669"/>
    <property type="project" value="InterPro"/>
</dbReference>
<dbReference type="GeneID" id="105892938"/>
<comment type="subcellular location">
    <subcellularLocation>
        <location evidence="1">Secreted</location>
    </subcellularLocation>
</comment>
<name>A0A6P3VKH5_CLUHA</name>
<dbReference type="InterPro" id="IPR009003">
    <property type="entry name" value="Peptidase_S1_PA"/>
</dbReference>
<dbReference type="PROSITE" id="PS50240">
    <property type="entry name" value="TRYPSIN_DOM"/>
    <property type="match status" value="1"/>
</dbReference>
<dbReference type="InterPro" id="IPR001254">
    <property type="entry name" value="Trypsin_dom"/>
</dbReference>
<keyword evidence="5" id="KW-0325">Glycoprotein</keyword>
<gene>
    <name evidence="10" type="primary">LOC105892938</name>
</gene>
<keyword evidence="4" id="KW-1015">Disulfide bond</keyword>
<feature type="domain" description="Peptidase S1" evidence="8">
    <location>
        <begin position="39"/>
        <end position="287"/>
    </location>
</feature>
<accession>A0A6P3VKH5</accession>
<evidence type="ECO:0000256" key="5">
    <source>
        <dbReference type="ARBA" id="ARBA00023180"/>
    </source>
</evidence>
<sequence length="308" mass="34119">MIWLSVGALLALVACLPYEVTTATVVKDLVSGRERPKRMVGGLLATSVPWQVMVYLGEGVFDGGFAGGALISDRWVLTAGRNLFVRRARADTQGKEPLIPKIFVGVSHRSSANSSKEVAVEKVFLHPAFQNTSDWDNDLALIQLKEPVTFSESVMSIPLPEHGDDLEERPGTQGIIAGWGWGRDFVQSTVLKFLKLPVVSRQLCRSDYQGLTHKPSVDDNMFCTGPGEYETNVCFWDAGGALAFLHPEDNRVYAAGILSFDKSCAVEKYAVYTKISPYLPWIHEVMRGDKDYSSQRSSLMADMFSRKF</sequence>
<proteinExistence type="inferred from homology"/>
<dbReference type="Proteomes" id="UP000515152">
    <property type="component" value="Chromosome 6"/>
</dbReference>
<dbReference type="RefSeq" id="XP_012674721.2">
    <property type="nucleotide sequence ID" value="XM_012819267.3"/>
</dbReference>
<dbReference type="FunFam" id="2.40.10.10:FF:000054">
    <property type="entry name" value="Complement C1r subcomponent"/>
    <property type="match status" value="1"/>
</dbReference>
<keyword evidence="2" id="KW-0964">Secreted</keyword>
<protein>
    <submittedName>
        <fullName evidence="10">Haptoglobin</fullName>
    </submittedName>
</protein>
<dbReference type="KEGG" id="char:105892938"/>
<dbReference type="GO" id="GO:0005576">
    <property type="term" value="C:extracellular region"/>
    <property type="evidence" value="ECO:0007669"/>
    <property type="project" value="UniProtKB-SubCell"/>
</dbReference>